<organism evidence="2 3">
    <name type="scientific">Paracoccus cavernae</name>
    <dbReference type="NCBI Taxonomy" id="1571207"/>
    <lineage>
        <taxon>Bacteria</taxon>
        <taxon>Pseudomonadati</taxon>
        <taxon>Pseudomonadota</taxon>
        <taxon>Alphaproteobacteria</taxon>
        <taxon>Rhodobacterales</taxon>
        <taxon>Paracoccaceae</taxon>
        <taxon>Paracoccus</taxon>
    </lineage>
</organism>
<evidence type="ECO:0008006" key="4">
    <source>
        <dbReference type="Google" id="ProtNLM"/>
    </source>
</evidence>
<keyword evidence="3" id="KW-1185">Reference proteome</keyword>
<comment type="caution">
    <text evidence="2">The sequence shown here is derived from an EMBL/GenBank/DDBJ whole genome shotgun (WGS) entry which is preliminary data.</text>
</comment>
<feature type="region of interest" description="Disordered" evidence="1">
    <location>
        <begin position="134"/>
        <end position="157"/>
    </location>
</feature>
<accession>A0ABT8D742</accession>
<proteinExistence type="predicted"/>
<sequence length="157" mass="16592">MRDGKKAASWAILGLAAVMVAAALWVAGGPLTARAQNRDFVRMSDLRSLWWHANCQGVANGNNLPETPSAQAGCGELPRMADPATGEAYRYERLGPQSLRLCAKLELPTERQRDAANPAVAVEGQPGCFDFAMNIPAPPPSAAEEQSVPADPGPAVE</sequence>
<dbReference type="RefSeq" id="WP_377682365.1">
    <property type="nucleotide sequence ID" value="NZ_JBHMDZ010000001.1"/>
</dbReference>
<name>A0ABT8D742_9RHOB</name>
<evidence type="ECO:0000313" key="3">
    <source>
        <dbReference type="Proteomes" id="UP001243846"/>
    </source>
</evidence>
<reference evidence="3" key="1">
    <citation type="journal article" date="2019" name="Int. J. Syst. Evol. Microbiol.">
        <title>The Global Catalogue of Microorganisms (GCM) 10K type strain sequencing project: providing services to taxonomists for standard genome sequencing and annotation.</title>
        <authorList>
            <consortium name="The Broad Institute Genomics Platform"/>
            <consortium name="The Broad Institute Genome Sequencing Center for Infectious Disease"/>
            <person name="Wu L."/>
            <person name="Ma J."/>
        </authorList>
    </citation>
    <scope>NUCLEOTIDE SEQUENCE [LARGE SCALE GENOMIC DNA]</scope>
    <source>
        <strain evidence="3">CECT 8482</strain>
    </source>
</reference>
<dbReference type="Proteomes" id="UP001243846">
    <property type="component" value="Unassembled WGS sequence"/>
</dbReference>
<dbReference type="EMBL" id="JAUFRC010000001">
    <property type="protein sequence ID" value="MDN3712305.1"/>
    <property type="molecule type" value="Genomic_DNA"/>
</dbReference>
<gene>
    <name evidence="2" type="ORF">QWZ10_11950</name>
</gene>
<evidence type="ECO:0000256" key="1">
    <source>
        <dbReference type="SAM" id="MobiDB-lite"/>
    </source>
</evidence>
<protein>
    <recommendedName>
        <fullName evidence="4">Secreted protein</fullName>
    </recommendedName>
</protein>
<evidence type="ECO:0000313" key="2">
    <source>
        <dbReference type="EMBL" id="MDN3712305.1"/>
    </source>
</evidence>